<name>A0ABR7G003_9FIRM</name>
<gene>
    <name evidence="1" type="ORF">H8S01_07320</name>
</gene>
<protein>
    <submittedName>
        <fullName evidence="1">TnpV protein</fullName>
    </submittedName>
</protein>
<sequence length="51" mass="6071">MKTELKNIGTWGRLHYDFLYRNNRTVINVMRLNGTLNNYLAMHSEQSEKQA</sequence>
<dbReference type="Proteomes" id="UP000628463">
    <property type="component" value="Unassembled WGS sequence"/>
</dbReference>
<keyword evidence="2" id="KW-1185">Reference proteome</keyword>
<proteinExistence type="predicted"/>
<accession>A0ABR7G003</accession>
<evidence type="ECO:0000313" key="1">
    <source>
        <dbReference type="EMBL" id="MBC5680767.1"/>
    </source>
</evidence>
<dbReference type="EMBL" id="JACOPD010000004">
    <property type="protein sequence ID" value="MBC5680767.1"/>
    <property type="molecule type" value="Genomic_DNA"/>
</dbReference>
<reference evidence="1 2" key="1">
    <citation type="submission" date="2020-08" db="EMBL/GenBank/DDBJ databases">
        <title>Genome public.</title>
        <authorList>
            <person name="Liu C."/>
            <person name="Sun Q."/>
        </authorList>
    </citation>
    <scope>NUCLEOTIDE SEQUENCE [LARGE SCALE GENOMIC DNA]</scope>
    <source>
        <strain evidence="1 2">NSJ-43</strain>
    </source>
</reference>
<comment type="caution">
    <text evidence="1">The sequence shown here is derived from an EMBL/GenBank/DDBJ whole genome shotgun (WGS) entry which is preliminary data.</text>
</comment>
<evidence type="ECO:0000313" key="2">
    <source>
        <dbReference type="Proteomes" id="UP000628463"/>
    </source>
</evidence>
<organism evidence="1 2">
    <name type="scientific">Lachnospira hominis</name>
    <name type="common">ex Liu et al. 2021</name>
    <dbReference type="NCBI Taxonomy" id="2763051"/>
    <lineage>
        <taxon>Bacteria</taxon>
        <taxon>Bacillati</taxon>
        <taxon>Bacillota</taxon>
        <taxon>Clostridia</taxon>
        <taxon>Lachnospirales</taxon>
        <taxon>Lachnospiraceae</taxon>
        <taxon>Lachnospira</taxon>
    </lineage>
</organism>
<dbReference type="RefSeq" id="WP_186836730.1">
    <property type="nucleotide sequence ID" value="NZ_JACOPD010000004.1"/>
</dbReference>